<evidence type="ECO:0000259" key="4">
    <source>
        <dbReference type="PROSITE" id="PS50995"/>
    </source>
</evidence>
<dbReference type="PRINTS" id="PR00598">
    <property type="entry name" value="HTHMARR"/>
</dbReference>
<dbReference type="PANTHER" id="PTHR42756:SF1">
    <property type="entry name" value="TRANSCRIPTIONAL REPRESSOR OF EMRAB OPERON"/>
    <property type="match status" value="1"/>
</dbReference>
<dbReference type="GO" id="GO:0003700">
    <property type="term" value="F:DNA-binding transcription factor activity"/>
    <property type="evidence" value="ECO:0007669"/>
    <property type="project" value="InterPro"/>
</dbReference>
<accession>A0A1X7DID6</accession>
<gene>
    <name evidence="5" type="ORF">SAMN02982989_5445</name>
</gene>
<dbReference type="Proteomes" id="UP000192903">
    <property type="component" value="Unassembled WGS sequence"/>
</dbReference>
<evidence type="ECO:0000256" key="1">
    <source>
        <dbReference type="ARBA" id="ARBA00023015"/>
    </source>
</evidence>
<evidence type="ECO:0000313" key="5">
    <source>
        <dbReference type="EMBL" id="SMF15971.1"/>
    </source>
</evidence>
<dbReference type="RefSeq" id="WP_085420849.1">
    <property type="nucleotide sequence ID" value="NZ_FXAF01000003.1"/>
</dbReference>
<dbReference type="SMART" id="SM00347">
    <property type="entry name" value="HTH_MARR"/>
    <property type="match status" value="1"/>
</dbReference>
<dbReference type="InterPro" id="IPR036388">
    <property type="entry name" value="WH-like_DNA-bd_sf"/>
</dbReference>
<evidence type="ECO:0000256" key="2">
    <source>
        <dbReference type="ARBA" id="ARBA00023125"/>
    </source>
</evidence>
<keyword evidence="1" id="KW-0805">Transcription regulation</keyword>
<dbReference type="OrthoDB" id="8228089at2"/>
<keyword evidence="2 5" id="KW-0238">DNA-binding</keyword>
<dbReference type="AlphaFoldDB" id="A0A1X7DID6"/>
<organism evidence="5 6">
    <name type="scientific">Xaviernesmea oryzae</name>
    <dbReference type="NCBI Taxonomy" id="464029"/>
    <lineage>
        <taxon>Bacteria</taxon>
        <taxon>Pseudomonadati</taxon>
        <taxon>Pseudomonadota</taxon>
        <taxon>Alphaproteobacteria</taxon>
        <taxon>Hyphomicrobiales</taxon>
        <taxon>Rhizobiaceae</taxon>
        <taxon>Rhizobium/Agrobacterium group</taxon>
        <taxon>Xaviernesmea</taxon>
    </lineage>
</organism>
<keyword evidence="6" id="KW-1185">Reference proteome</keyword>
<name>A0A1X7DID6_9HYPH</name>
<keyword evidence="3" id="KW-0804">Transcription</keyword>
<evidence type="ECO:0000256" key="3">
    <source>
        <dbReference type="ARBA" id="ARBA00023163"/>
    </source>
</evidence>
<evidence type="ECO:0000313" key="6">
    <source>
        <dbReference type="Proteomes" id="UP000192903"/>
    </source>
</evidence>
<dbReference type="Gene3D" id="1.10.10.10">
    <property type="entry name" value="Winged helix-like DNA-binding domain superfamily/Winged helix DNA-binding domain"/>
    <property type="match status" value="1"/>
</dbReference>
<sequence length="163" mass="18062">MAKSSAKPKLEASRPEESDVLIPAAFRNVLGYHLRVAQEASFQAFSTAVDKADLKPGWYSILTILSEYDGLTPSELSRVCGRDRSTLTATLKGLAIRGMIERQQNPDDQRSYSVRLTDEGRRMQARLHAIARKHDRRLDEIVGEDKAALIAILARIVNSLGNG</sequence>
<dbReference type="PROSITE" id="PS50995">
    <property type="entry name" value="HTH_MARR_2"/>
    <property type="match status" value="1"/>
</dbReference>
<reference evidence="6" key="1">
    <citation type="submission" date="2017-04" db="EMBL/GenBank/DDBJ databases">
        <authorList>
            <person name="Varghese N."/>
            <person name="Submissions S."/>
        </authorList>
    </citation>
    <scope>NUCLEOTIDE SEQUENCE [LARGE SCALE GENOMIC DNA]</scope>
    <source>
        <strain evidence="6">B4P</strain>
    </source>
</reference>
<feature type="domain" description="HTH marR-type" evidence="4">
    <location>
        <begin position="27"/>
        <end position="158"/>
    </location>
</feature>
<dbReference type="InterPro" id="IPR036390">
    <property type="entry name" value="WH_DNA-bd_sf"/>
</dbReference>
<dbReference type="GO" id="GO:0003677">
    <property type="term" value="F:DNA binding"/>
    <property type="evidence" value="ECO:0007669"/>
    <property type="project" value="UniProtKB-KW"/>
</dbReference>
<protein>
    <submittedName>
        <fullName evidence="5">DNA-binding transcriptional regulator, MarR family</fullName>
    </submittedName>
</protein>
<dbReference type="PANTHER" id="PTHR42756">
    <property type="entry name" value="TRANSCRIPTIONAL REGULATOR, MARR"/>
    <property type="match status" value="1"/>
</dbReference>
<dbReference type="Pfam" id="PF01047">
    <property type="entry name" value="MarR"/>
    <property type="match status" value="1"/>
</dbReference>
<dbReference type="SUPFAM" id="SSF46785">
    <property type="entry name" value="Winged helix' DNA-binding domain"/>
    <property type="match status" value="1"/>
</dbReference>
<dbReference type="EMBL" id="FXAF01000003">
    <property type="protein sequence ID" value="SMF15971.1"/>
    <property type="molecule type" value="Genomic_DNA"/>
</dbReference>
<dbReference type="STRING" id="464029.SAMN02982989_5445"/>
<proteinExistence type="predicted"/>
<dbReference type="InterPro" id="IPR000835">
    <property type="entry name" value="HTH_MarR-typ"/>
</dbReference>